<reference evidence="1" key="1">
    <citation type="submission" date="2020-10" db="EMBL/GenBank/DDBJ databases">
        <title>Whole-genome sequence of Luteibacter sp. EIF3.</title>
        <authorList>
            <person name="Friedrich I."/>
            <person name="Hertel R."/>
            <person name="Daniel R."/>
        </authorList>
    </citation>
    <scope>NUCLEOTIDE SEQUENCE</scope>
    <source>
        <strain evidence="1">EIF3</strain>
    </source>
</reference>
<protein>
    <submittedName>
        <fullName evidence="1">Uncharacterized protein</fullName>
    </submittedName>
</protein>
<organism evidence="1 2">
    <name type="scientific">Luteibacter flocculans</name>
    <dbReference type="NCBI Taxonomy" id="2780091"/>
    <lineage>
        <taxon>Bacteria</taxon>
        <taxon>Pseudomonadati</taxon>
        <taxon>Pseudomonadota</taxon>
        <taxon>Gammaproteobacteria</taxon>
        <taxon>Lysobacterales</taxon>
        <taxon>Rhodanobacteraceae</taxon>
        <taxon>Luteibacter</taxon>
    </lineage>
</organism>
<evidence type="ECO:0000313" key="2">
    <source>
        <dbReference type="Proteomes" id="UP001056681"/>
    </source>
</evidence>
<name>A0ABY4T6D5_9GAMM</name>
<keyword evidence="2" id="KW-1185">Reference proteome</keyword>
<dbReference type="Proteomes" id="UP001056681">
    <property type="component" value="Chromosome"/>
</dbReference>
<proteinExistence type="predicted"/>
<evidence type="ECO:0000313" key="1">
    <source>
        <dbReference type="EMBL" id="URL58905.1"/>
    </source>
</evidence>
<dbReference type="RefSeq" id="WP_250339575.1">
    <property type="nucleotide sequence ID" value="NZ_CP063231.1"/>
</dbReference>
<sequence>MGASVGWFAVKGKGRDEVFAALDLVRNERTASHPGTGYSLALPNGWFAVVTRFESPLIADADMRRLSHGCVVITCEYDDHVMVSSSTCYVNGLRNWRAEHDGQQDDNRHLATSGSLPAAFDAIHARIETMQDAADIDGDDVDHYYSLPIELAQSVTTFHADLPASAYGATLCEGWTLVEATAVPAPDPDLSRKVRKAVAKATRPWWKLW</sequence>
<gene>
    <name evidence="1" type="ORF">IM816_01940</name>
</gene>
<dbReference type="EMBL" id="CP063231">
    <property type="protein sequence ID" value="URL58905.1"/>
    <property type="molecule type" value="Genomic_DNA"/>
</dbReference>
<accession>A0ABY4T6D5</accession>